<evidence type="ECO:0000313" key="1">
    <source>
        <dbReference type="EMBL" id="XCD07288.1"/>
    </source>
</evidence>
<evidence type="ECO:0008006" key="3">
    <source>
        <dbReference type="Google" id="ProtNLM"/>
    </source>
</evidence>
<protein>
    <recommendedName>
        <fullName evidence="3">Mobilization protein</fullName>
    </recommendedName>
</protein>
<evidence type="ECO:0000313" key="2">
    <source>
        <dbReference type="EMBL" id="XCD07329.1"/>
    </source>
</evidence>
<accession>A0AAU8B4X6</accession>
<name>A0AAU8B4X6_9VIRU</name>
<proteinExistence type="predicted"/>
<reference evidence="2" key="1">
    <citation type="submission" date="2024-03" db="EMBL/GenBank/DDBJ databases">
        <title>Diverse circular DNA viruses in blood, oral, and fecal samples of captive lemurs.</title>
        <authorList>
            <person name="Paietta E.N."/>
            <person name="Kraberger S."/>
            <person name="Lund M.C."/>
            <person name="Custer J.M."/>
            <person name="Vargas K.M."/>
            <person name="Ehmke E.E."/>
            <person name="Yoder A.D."/>
            <person name="Varsani A."/>
        </authorList>
    </citation>
    <scope>NUCLEOTIDE SEQUENCE</scope>
    <source>
        <strain evidence="1">Duke_27FF_1640</strain>
        <strain evidence="2">Duke_27FS_13</strain>
    </source>
</reference>
<organism evidence="2">
    <name type="scientific">Dulem virus 209</name>
    <dbReference type="NCBI Taxonomy" id="3145686"/>
    <lineage>
        <taxon>Viruses</taxon>
        <taxon>Monodnaviria</taxon>
        <taxon>Sangervirae</taxon>
        <taxon>Phixviricota</taxon>
        <taxon>Malgrandaviricetes</taxon>
        <taxon>Petitvirales</taxon>
        <taxon>Microviridae</taxon>
        <taxon>Microvirus</taxon>
    </lineage>
</organism>
<dbReference type="EMBL" id="PP511777">
    <property type="protein sequence ID" value="XCD07288.1"/>
    <property type="molecule type" value="Genomic_DNA"/>
</dbReference>
<dbReference type="EMBL" id="PP511783">
    <property type="protein sequence ID" value="XCD07329.1"/>
    <property type="molecule type" value="Genomic_DNA"/>
</dbReference>
<sequence length="34" mass="3988">MKRYNARSGNSFARFGIRTHSLDRTNTYRGGQRL</sequence>